<evidence type="ECO:0000313" key="3">
    <source>
        <dbReference type="Proteomes" id="UP000285875"/>
    </source>
</evidence>
<sequence>MLRPVCKTLLSGIRGFLINYESGLDRSVATESEYEFRLRATVELAPKGPDAVAVQFTSHDDMPDAEPAAVEKMVRAERAMTNPLFPCAQERDKWGHHNPDWSRSSRERPPATCWAPDQNRSITGGLDRQLRRAAPRHARSPTHRLAGSVEEIGIVLRRLRVVTMMGEVDFFQMFGASGIGTESR</sequence>
<evidence type="ECO:0000313" key="2">
    <source>
        <dbReference type="EMBL" id="AZZ40237.1"/>
    </source>
</evidence>
<dbReference type="EMBL" id="CP025570">
    <property type="protein sequence ID" value="AZZ40237.1"/>
    <property type="molecule type" value="Genomic_DNA"/>
</dbReference>
<protein>
    <submittedName>
        <fullName evidence="2">Uncharacterized protein</fullName>
    </submittedName>
</protein>
<feature type="region of interest" description="Disordered" evidence="1">
    <location>
        <begin position="96"/>
        <end position="122"/>
    </location>
</feature>
<dbReference type="Proteomes" id="UP000285875">
    <property type="component" value="Chromosome"/>
</dbReference>
<reference evidence="3" key="1">
    <citation type="submission" date="2017-12" db="EMBL/GenBank/DDBJ databases">
        <title>Whole genome sequencing of Acidipropionibacterium jensenii strains JS279 and JS280.</title>
        <authorList>
            <person name="Deptula P."/>
            <person name="Laine P."/>
            <person name="Smolander O.-P."/>
            <person name="Paulin L."/>
            <person name="Auvinen P."/>
            <person name="Varmanen P."/>
        </authorList>
    </citation>
    <scope>NUCLEOTIDE SEQUENCE [LARGE SCALE GENOMIC DNA]</scope>
    <source>
        <strain evidence="3">JS280</strain>
    </source>
</reference>
<name>A0A3T0S1H4_9ACTN</name>
<evidence type="ECO:0000256" key="1">
    <source>
        <dbReference type="SAM" id="MobiDB-lite"/>
    </source>
</evidence>
<feature type="compositionally biased region" description="Basic and acidic residues" evidence="1">
    <location>
        <begin position="96"/>
        <end position="109"/>
    </location>
</feature>
<dbReference type="KEGG" id="aji:C0Z10_11300"/>
<accession>A0A3T0S1H4</accession>
<proteinExistence type="predicted"/>
<dbReference type="AlphaFoldDB" id="A0A3T0S1H4"/>
<gene>
    <name evidence="2" type="ORF">C0Z10_11300</name>
</gene>
<dbReference type="RefSeq" id="WP_097799450.1">
    <property type="nucleotide sequence ID" value="NZ_CP025570.1"/>
</dbReference>
<organism evidence="2 3">
    <name type="scientific">Acidipropionibacterium jensenii</name>
    <dbReference type="NCBI Taxonomy" id="1749"/>
    <lineage>
        <taxon>Bacteria</taxon>
        <taxon>Bacillati</taxon>
        <taxon>Actinomycetota</taxon>
        <taxon>Actinomycetes</taxon>
        <taxon>Propionibacteriales</taxon>
        <taxon>Propionibacteriaceae</taxon>
        <taxon>Acidipropionibacterium</taxon>
    </lineage>
</organism>